<dbReference type="AlphaFoldDB" id="G7E4V5"/>
<dbReference type="FunCoup" id="G7E4V5">
    <property type="interactions" value="3"/>
</dbReference>
<dbReference type="InParanoid" id="G7E4V5"/>
<dbReference type="InterPro" id="IPR039301">
    <property type="entry name" value="Sip5/DA2"/>
</dbReference>
<sequence length="575" mass="61320">MGNAPSGHASRNQEGNGNASDGLSSSSNGAFRSSRASGGVVGYPGGGSHQSSFLAGGDAANPGQPSSSGLREALAAREAIARKPAQDIYAAPDLGFLEPVSNVYANAPATWDHPVVHRLIESRKLAPFYRGLDGWEEGMSKDDIDSLLDAVVQGDGTSHRHEESEARQQKEITLYFRTAECPICFLNYPPNINFSRCCDQALCTECFVYLKRNDPTPQHAESEAVACPFCVEPNFGVIYTPPQLPITLASPELDSAIDGEANASDFSILAPDKPSGPRRKSISHTAPEVVLTDTIYPDWEDKLAIAKATAARRANRRIIFRQVGDRMVPLGVTSSRSAPGGLFADDGADGSSSRRSRRQRSEHGPMTGADLEELMIMEAMRISLLEQEERERKERAERDKAAAQQAAEPSTTLQSAATTSTAPLTDRNDPSQGLPPSIISSPARSAGMQGSIDRTAELQQALGDTWTFGNGASGSSTPSTSHPPAPQQRQAPVRASTASSMHSSSRGEDDSVMPLPTPDSEAGDFDYRAIADDDDSESHVAFAHSLSRSDSSATRTSISTTASSRFAIPTRQTSI</sequence>
<dbReference type="STRING" id="764103.G7E4V5"/>
<protein>
    <recommendedName>
        <fullName evidence="4">RING-type domain-containing protein</fullName>
    </recommendedName>
</protein>
<comment type="caution">
    <text evidence="5">The sequence shown here is derived from an EMBL/GenBank/DDBJ whole genome shotgun (WGS) entry which is preliminary data.</text>
</comment>
<dbReference type="GO" id="GO:0005737">
    <property type="term" value="C:cytoplasm"/>
    <property type="evidence" value="ECO:0007669"/>
    <property type="project" value="TreeGrafter"/>
</dbReference>
<name>G7E4V5_MIXOS</name>
<dbReference type="PROSITE" id="PS50089">
    <property type="entry name" value="ZF_RING_2"/>
    <property type="match status" value="1"/>
</dbReference>
<dbReference type="Proteomes" id="UP000009131">
    <property type="component" value="Unassembled WGS sequence"/>
</dbReference>
<keyword evidence="2" id="KW-0862">Zinc</keyword>
<dbReference type="RefSeq" id="XP_014566291.1">
    <property type="nucleotide sequence ID" value="XM_014710805.1"/>
</dbReference>
<dbReference type="EMBL" id="BABT02000146">
    <property type="protein sequence ID" value="GAA97865.1"/>
    <property type="molecule type" value="Genomic_DNA"/>
</dbReference>
<dbReference type="OrthoDB" id="21471at2759"/>
<proteinExistence type="inferred from homology"/>
<evidence type="ECO:0000256" key="3">
    <source>
        <dbReference type="SAM" id="MobiDB-lite"/>
    </source>
</evidence>
<feature type="compositionally biased region" description="Low complexity" evidence="3">
    <location>
        <begin position="22"/>
        <end position="38"/>
    </location>
</feature>
<evidence type="ECO:0000256" key="2">
    <source>
        <dbReference type="PROSITE-ProRule" id="PRU00175"/>
    </source>
</evidence>
<feature type="compositionally biased region" description="Low complexity" evidence="3">
    <location>
        <begin position="541"/>
        <end position="565"/>
    </location>
</feature>
<reference evidence="5 6" key="1">
    <citation type="journal article" date="2011" name="J. Gen. Appl. Microbiol.">
        <title>Draft genome sequencing of the enigmatic basidiomycete Mixia osmundae.</title>
        <authorList>
            <person name="Nishida H."/>
            <person name="Nagatsuka Y."/>
            <person name="Sugiyama J."/>
        </authorList>
    </citation>
    <scope>NUCLEOTIDE SEQUENCE [LARGE SCALE GENOMIC DNA]</scope>
    <source>
        <strain evidence="6">CBS 9802 / IAM 14324 / JCM 22182 / KY 12970</strain>
    </source>
</reference>
<keyword evidence="2" id="KW-0863">Zinc-finger</keyword>
<feature type="compositionally biased region" description="Gly residues" evidence="3">
    <location>
        <begin position="39"/>
        <end position="48"/>
    </location>
</feature>
<dbReference type="GO" id="GO:0008270">
    <property type="term" value="F:zinc ion binding"/>
    <property type="evidence" value="ECO:0007669"/>
    <property type="project" value="UniProtKB-KW"/>
</dbReference>
<feature type="region of interest" description="Disordered" evidence="3">
    <location>
        <begin position="1"/>
        <end position="72"/>
    </location>
</feature>
<dbReference type="HOGENOM" id="CLU_474135_0_0_1"/>
<dbReference type="PANTHER" id="PTHR31315">
    <property type="entry name" value="PROTEIN SIP5"/>
    <property type="match status" value="1"/>
</dbReference>
<dbReference type="CDD" id="cd24139">
    <property type="entry name" value="SIP5-like"/>
    <property type="match status" value="1"/>
</dbReference>
<keyword evidence="2" id="KW-0479">Metal-binding</keyword>
<evidence type="ECO:0000259" key="4">
    <source>
        <dbReference type="PROSITE" id="PS50089"/>
    </source>
</evidence>
<accession>G7E4V5</accession>
<dbReference type="InterPro" id="IPR001841">
    <property type="entry name" value="Znf_RING"/>
</dbReference>
<feature type="compositionally biased region" description="Low complexity" evidence="3">
    <location>
        <begin position="487"/>
        <end position="504"/>
    </location>
</feature>
<feature type="compositionally biased region" description="Low complexity" evidence="3">
    <location>
        <begin position="402"/>
        <end position="425"/>
    </location>
</feature>
<evidence type="ECO:0000313" key="6">
    <source>
        <dbReference type="Proteomes" id="UP000009131"/>
    </source>
</evidence>
<organism evidence="5 6">
    <name type="scientific">Mixia osmundae (strain CBS 9802 / IAM 14324 / JCM 22182 / KY 12970)</name>
    <dbReference type="NCBI Taxonomy" id="764103"/>
    <lineage>
        <taxon>Eukaryota</taxon>
        <taxon>Fungi</taxon>
        <taxon>Dikarya</taxon>
        <taxon>Basidiomycota</taxon>
        <taxon>Pucciniomycotina</taxon>
        <taxon>Mixiomycetes</taxon>
        <taxon>Mixiales</taxon>
        <taxon>Mixiaceae</taxon>
        <taxon>Mixia</taxon>
    </lineage>
</organism>
<feature type="compositionally biased region" description="Basic and acidic residues" evidence="3">
    <location>
        <begin position="389"/>
        <end position="401"/>
    </location>
</feature>
<keyword evidence="6" id="KW-1185">Reference proteome</keyword>
<feature type="region of interest" description="Disordered" evidence="3">
    <location>
        <begin position="330"/>
        <end position="373"/>
    </location>
</feature>
<feature type="region of interest" description="Disordered" evidence="3">
    <location>
        <begin position="465"/>
        <end position="575"/>
    </location>
</feature>
<gene>
    <name evidence="5" type="primary">Mo04545</name>
    <name evidence="5" type="ORF">E5Q_04545</name>
</gene>
<reference evidence="5 6" key="2">
    <citation type="journal article" date="2012" name="Open Biol.">
        <title>Characteristics of nucleosomes and linker DNA regions on the genome of the basidiomycete Mixia osmundae revealed by mono- and dinucleosome mapping.</title>
        <authorList>
            <person name="Nishida H."/>
            <person name="Kondo S."/>
            <person name="Matsumoto T."/>
            <person name="Suzuki Y."/>
            <person name="Yoshikawa H."/>
            <person name="Taylor T.D."/>
            <person name="Sugiyama J."/>
        </authorList>
    </citation>
    <scope>NUCLEOTIDE SEQUENCE [LARGE SCALE GENOMIC DNA]</scope>
    <source>
        <strain evidence="6">CBS 9802 / IAM 14324 / JCM 22182 / KY 12970</strain>
    </source>
</reference>
<evidence type="ECO:0000313" key="5">
    <source>
        <dbReference type="EMBL" id="GAA97865.1"/>
    </source>
</evidence>
<dbReference type="PANTHER" id="PTHR31315:SF1">
    <property type="entry name" value="PROTEIN SIP5"/>
    <property type="match status" value="1"/>
</dbReference>
<feature type="domain" description="RING-type" evidence="4">
    <location>
        <begin position="181"/>
        <end position="230"/>
    </location>
</feature>
<feature type="compositionally biased region" description="Polar residues" evidence="3">
    <location>
        <begin position="9"/>
        <end position="21"/>
    </location>
</feature>
<dbReference type="eggNOG" id="KOG2789">
    <property type="taxonomic scope" value="Eukaryota"/>
</dbReference>
<evidence type="ECO:0000256" key="1">
    <source>
        <dbReference type="ARBA" id="ARBA00010402"/>
    </source>
</evidence>
<feature type="region of interest" description="Disordered" evidence="3">
    <location>
        <begin position="389"/>
        <end position="450"/>
    </location>
</feature>
<comment type="similarity">
    <text evidence="1">Belongs to the SIP5 family.</text>
</comment>